<keyword evidence="5 9" id="KW-0808">Transferase</keyword>
<keyword evidence="7 9" id="KW-0539">Nucleus</keyword>
<evidence type="ECO:0000256" key="9">
    <source>
        <dbReference type="RuleBase" id="RU365074"/>
    </source>
</evidence>
<sequence>MKIEKSKLRNLLRKKKPYKNEVSLSNLPKESEDSLDYQKKKLEKKLKLHNVEKNPNNTTKSITTSSSKKNLTSLQLKMETKLKGAKFRWLNETLYTTESSESLKIFTEDPELFTIYHNGFRSQVQKWPVNPLSIFIKNLEKRRSFHGELVIADMGCGDAMISQTFKDQKNFKIHSFDLIAVNDSVTSCDIKHVPLKPSSVDIVVFCLSLMGTNFFDFIKEARRILKVGGEILIAEVESRFPKKRKFQEKDSLLSKSNNTKFFSEESENGIELFLKNLQIFGFELKKPVDFTYKVFILFHLVLKEKKTGSNGAKAIDGKSMLKPCLYKKR</sequence>
<evidence type="ECO:0000313" key="10">
    <source>
        <dbReference type="EMBL" id="KAJ3226137.1"/>
    </source>
</evidence>
<evidence type="ECO:0000256" key="7">
    <source>
        <dbReference type="ARBA" id="ARBA00023242"/>
    </source>
</evidence>
<comment type="subcellular location">
    <subcellularLocation>
        <location evidence="1 9">Nucleus</location>
        <location evidence="1 9">Nucleolus</location>
    </subcellularLocation>
</comment>
<accession>A0AAD5U6C2</accession>
<dbReference type="AlphaFoldDB" id="A0AAD5U6C2"/>
<protein>
    <recommendedName>
        <fullName evidence="8 9">Ribosomal RNA-processing protein 8</fullName>
        <ecNumber evidence="9">2.1.1.-</ecNumber>
    </recommendedName>
</protein>
<comment type="caution">
    <text evidence="10">The sequence shown here is derived from an EMBL/GenBank/DDBJ whole genome shotgun (WGS) entry which is preliminary data.</text>
</comment>
<evidence type="ECO:0000313" key="11">
    <source>
        <dbReference type="Proteomes" id="UP001211065"/>
    </source>
</evidence>
<name>A0AAD5U6C2_9FUNG</name>
<reference evidence="10" key="1">
    <citation type="submission" date="2020-05" db="EMBL/GenBank/DDBJ databases">
        <title>Phylogenomic resolution of chytrid fungi.</title>
        <authorList>
            <person name="Stajich J.E."/>
            <person name="Amses K."/>
            <person name="Simmons R."/>
            <person name="Seto K."/>
            <person name="Myers J."/>
            <person name="Bonds A."/>
            <person name="Quandt C.A."/>
            <person name="Barry K."/>
            <person name="Liu P."/>
            <person name="Grigoriev I."/>
            <person name="Longcore J.E."/>
            <person name="James T.Y."/>
        </authorList>
    </citation>
    <scope>NUCLEOTIDE SEQUENCE</scope>
    <source>
        <strain evidence="10">JEL0476</strain>
    </source>
</reference>
<evidence type="ECO:0000256" key="6">
    <source>
        <dbReference type="ARBA" id="ARBA00022691"/>
    </source>
</evidence>
<comment type="function">
    <text evidence="9">S-adenosyl-L-methionine-dependent methyltransferase that specifically methylates the N(1) position of adenine in helix 25.1 in 25S rRNA. Required both for ribosomal 40S and 60S subunits biogenesis. Required for efficient pre-rRNA cleavage at site A2.</text>
</comment>
<dbReference type="Pfam" id="PF05148">
    <property type="entry name" value="Methyltransf_8"/>
    <property type="match status" value="1"/>
</dbReference>
<dbReference type="PANTHER" id="PTHR12787">
    <property type="entry name" value="RIBOSOMAL RNA-PROCESSING PROTEIN 8"/>
    <property type="match status" value="1"/>
</dbReference>
<keyword evidence="3 9" id="KW-0698">rRNA processing</keyword>
<evidence type="ECO:0000256" key="2">
    <source>
        <dbReference type="ARBA" id="ARBA00006301"/>
    </source>
</evidence>
<gene>
    <name evidence="10" type="primary">RRP8</name>
    <name evidence="10" type="ORF">HK099_005490</name>
</gene>
<dbReference type="Gene3D" id="3.40.50.150">
    <property type="entry name" value="Vaccinia Virus protein VP39"/>
    <property type="match status" value="1"/>
</dbReference>
<evidence type="ECO:0000256" key="5">
    <source>
        <dbReference type="ARBA" id="ARBA00022679"/>
    </source>
</evidence>
<dbReference type="FunFam" id="1.10.10.2150:FF:000001">
    <property type="entry name" value="Ribosomal RNA-processing protein 8"/>
    <property type="match status" value="1"/>
</dbReference>
<dbReference type="EMBL" id="JADGJW010000043">
    <property type="protein sequence ID" value="KAJ3226137.1"/>
    <property type="molecule type" value="Genomic_DNA"/>
</dbReference>
<dbReference type="EC" id="2.1.1.-" evidence="9"/>
<dbReference type="GO" id="GO:0016433">
    <property type="term" value="F:rRNA (adenine) methyltransferase activity"/>
    <property type="evidence" value="ECO:0007669"/>
    <property type="project" value="TreeGrafter"/>
</dbReference>
<organism evidence="10 11">
    <name type="scientific">Clydaea vesicula</name>
    <dbReference type="NCBI Taxonomy" id="447962"/>
    <lineage>
        <taxon>Eukaryota</taxon>
        <taxon>Fungi</taxon>
        <taxon>Fungi incertae sedis</taxon>
        <taxon>Chytridiomycota</taxon>
        <taxon>Chytridiomycota incertae sedis</taxon>
        <taxon>Chytridiomycetes</taxon>
        <taxon>Lobulomycetales</taxon>
        <taxon>Lobulomycetaceae</taxon>
        <taxon>Clydaea</taxon>
    </lineage>
</organism>
<evidence type="ECO:0000256" key="1">
    <source>
        <dbReference type="ARBA" id="ARBA00004604"/>
    </source>
</evidence>
<evidence type="ECO:0000256" key="4">
    <source>
        <dbReference type="ARBA" id="ARBA00022603"/>
    </source>
</evidence>
<dbReference type="GO" id="GO:0042273">
    <property type="term" value="P:ribosomal large subunit biogenesis"/>
    <property type="evidence" value="ECO:0007669"/>
    <property type="project" value="TreeGrafter"/>
</dbReference>
<dbReference type="Proteomes" id="UP001211065">
    <property type="component" value="Unassembled WGS sequence"/>
</dbReference>
<dbReference type="InterPro" id="IPR042036">
    <property type="entry name" value="RRP8_N"/>
</dbReference>
<dbReference type="PANTHER" id="PTHR12787:SF0">
    <property type="entry name" value="RIBOSOMAL RNA-PROCESSING PROTEIN 8"/>
    <property type="match status" value="1"/>
</dbReference>
<dbReference type="InterPro" id="IPR029063">
    <property type="entry name" value="SAM-dependent_MTases_sf"/>
</dbReference>
<dbReference type="InterPro" id="IPR007823">
    <property type="entry name" value="RRP8"/>
</dbReference>
<evidence type="ECO:0000256" key="8">
    <source>
        <dbReference type="ARBA" id="ARBA00076672"/>
    </source>
</evidence>
<evidence type="ECO:0000256" key="3">
    <source>
        <dbReference type="ARBA" id="ARBA00022552"/>
    </source>
</evidence>
<dbReference type="SUPFAM" id="SSF53335">
    <property type="entry name" value="S-adenosyl-L-methionine-dependent methyltransferases"/>
    <property type="match status" value="1"/>
</dbReference>
<keyword evidence="11" id="KW-1185">Reference proteome</keyword>
<keyword evidence="6 9" id="KW-0949">S-adenosyl-L-methionine</keyword>
<comment type="similarity">
    <text evidence="2 9">Belongs to the methyltransferase superfamily. RRP8 family.</text>
</comment>
<proteinExistence type="inferred from homology"/>
<dbReference type="CDD" id="cd02440">
    <property type="entry name" value="AdoMet_MTases"/>
    <property type="match status" value="1"/>
</dbReference>
<dbReference type="Gene3D" id="1.10.10.2150">
    <property type="entry name" value="Ribosomal RNA-processing protein 8, N-terminal domain"/>
    <property type="match status" value="1"/>
</dbReference>
<keyword evidence="4 9" id="KW-0489">Methyltransferase</keyword>
<dbReference type="GO" id="GO:0005730">
    <property type="term" value="C:nucleolus"/>
    <property type="evidence" value="ECO:0007669"/>
    <property type="project" value="UniProtKB-SubCell"/>
</dbReference>